<keyword evidence="1" id="KW-1133">Transmembrane helix</keyword>
<keyword evidence="1" id="KW-0472">Membrane</keyword>
<evidence type="ECO:0000313" key="3">
    <source>
        <dbReference type="Proteomes" id="UP000623467"/>
    </source>
</evidence>
<reference evidence="2" key="1">
    <citation type="submission" date="2020-05" db="EMBL/GenBank/DDBJ databases">
        <title>Mycena genomes resolve the evolution of fungal bioluminescence.</title>
        <authorList>
            <person name="Tsai I.J."/>
        </authorList>
    </citation>
    <scope>NUCLEOTIDE SEQUENCE</scope>
    <source>
        <strain evidence="2">160909Yilan</strain>
    </source>
</reference>
<feature type="transmembrane region" description="Helical" evidence="1">
    <location>
        <begin position="153"/>
        <end position="174"/>
    </location>
</feature>
<dbReference type="Proteomes" id="UP000623467">
    <property type="component" value="Unassembled WGS sequence"/>
</dbReference>
<comment type="caution">
    <text evidence="2">The sequence shown here is derived from an EMBL/GenBank/DDBJ whole genome shotgun (WGS) entry which is preliminary data.</text>
</comment>
<dbReference type="AlphaFoldDB" id="A0A8H6X6U9"/>
<feature type="transmembrane region" description="Helical" evidence="1">
    <location>
        <begin position="117"/>
        <end position="141"/>
    </location>
</feature>
<dbReference type="EMBL" id="JACAZH010000042">
    <property type="protein sequence ID" value="KAF7335181.1"/>
    <property type="molecule type" value="Genomic_DNA"/>
</dbReference>
<dbReference type="OrthoDB" id="3019750at2759"/>
<feature type="transmembrane region" description="Helical" evidence="1">
    <location>
        <begin position="186"/>
        <end position="206"/>
    </location>
</feature>
<protein>
    <submittedName>
        <fullName evidence="2">Uncharacterized protein</fullName>
    </submittedName>
</protein>
<evidence type="ECO:0000313" key="2">
    <source>
        <dbReference type="EMBL" id="KAF7335181.1"/>
    </source>
</evidence>
<accession>A0A8H6X6U9</accession>
<sequence>MVFIDFNLQTQDTLNSTTINAYWHEIVAGYPAVVVEVFLYGFHLNLFLVALYVFSCRKTAGKRILLSFTWVMATLATTQIVLDLAASAISLRLGFIGPGTVSDSISSLLDSKLGETYNSLILAQNLIFPINNLVTDALFLYRCYMIWGSRWKVVFFPGLLIVGTFVTGCVAGTLLPATQKAQQAPYILAAFTNFILVLLTAGRIWWIRRHAKLPLYSNPGVIYCIFTILLIATYPLGVPFTIIQAMTRQLINIVPTLIIVRVGLGQHTEPERVRAKYENWAAPPSVRVDSTLDLDSFP</sequence>
<keyword evidence="3" id="KW-1185">Reference proteome</keyword>
<evidence type="ECO:0000256" key="1">
    <source>
        <dbReference type="SAM" id="Phobius"/>
    </source>
</evidence>
<feature type="transmembrane region" description="Helical" evidence="1">
    <location>
        <begin position="37"/>
        <end position="56"/>
    </location>
</feature>
<organism evidence="2 3">
    <name type="scientific">Mycena sanguinolenta</name>
    <dbReference type="NCBI Taxonomy" id="230812"/>
    <lineage>
        <taxon>Eukaryota</taxon>
        <taxon>Fungi</taxon>
        <taxon>Dikarya</taxon>
        <taxon>Basidiomycota</taxon>
        <taxon>Agaricomycotina</taxon>
        <taxon>Agaricomycetes</taxon>
        <taxon>Agaricomycetidae</taxon>
        <taxon>Agaricales</taxon>
        <taxon>Marasmiineae</taxon>
        <taxon>Mycenaceae</taxon>
        <taxon>Mycena</taxon>
    </lineage>
</organism>
<gene>
    <name evidence="2" type="ORF">MSAN_02351400</name>
</gene>
<proteinExistence type="predicted"/>
<feature type="transmembrane region" description="Helical" evidence="1">
    <location>
        <begin position="68"/>
        <end position="97"/>
    </location>
</feature>
<keyword evidence="1" id="KW-0812">Transmembrane</keyword>
<name>A0A8H6X6U9_9AGAR</name>
<feature type="transmembrane region" description="Helical" evidence="1">
    <location>
        <begin position="213"/>
        <end position="236"/>
    </location>
</feature>